<dbReference type="GeneID" id="8625757"/>
<dbReference type="RefSeq" id="XP_637617.1">
    <property type="nucleotide sequence ID" value="XM_632525.1"/>
</dbReference>
<dbReference type="Gene3D" id="1.10.1200.10">
    <property type="entry name" value="ACP-like"/>
    <property type="match status" value="1"/>
</dbReference>
<dbReference type="KEGG" id="ddi:DDB_G0286679"/>
<organism evidence="1 2">
    <name type="scientific">Dictyostelium discoideum</name>
    <name type="common">Social amoeba</name>
    <dbReference type="NCBI Taxonomy" id="44689"/>
    <lineage>
        <taxon>Eukaryota</taxon>
        <taxon>Amoebozoa</taxon>
        <taxon>Evosea</taxon>
        <taxon>Eumycetozoa</taxon>
        <taxon>Dictyostelia</taxon>
        <taxon>Dictyosteliales</taxon>
        <taxon>Dictyosteliaceae</taxon>
        <taxon>Dictyostelium</taxon>
    </lineage>
</organism>
<dbReference type="SUPFAM" id="SSF47336">
    <property type="entry name" value="ACP-like"/>
    <property type="match status" value="1"/>
</dbReference>
<evidence type="ECO:0000313" key="1">
    <source>
        <dbReference type="EMBL" id="EAL64095.1"/>
    </source>
</evidence>
<dbReference type="InParanoid" id="Q54LE4"/>
<evidence type="ECO:0008006" key="3">
    <source>
        <dbReference type="Google" id="ProtNLM"/>
    </source>
</evidence>
<sequence>MGKIDKSKNEEKLKKIIAKYLGTKIEKIELSTLITNTAETRPYGKLFELYAKIEKEFDIQVPVEDMDKIKTVLNCLNYINYHQEN</sequence>
<dbReference type="InterPro" id="IPR036736">
    <property type="entry name" value="ACP-like_sf"/>
</dbReference>
<keyword evidence="2" id="KW-1185">Reference proteome</keyword>
<reference evidence="1 2" key="1">
    <citation type="journal article" date="2005" name="Nature">
        <title>The genome of the social amoeba Dictyostelium discoideum.</title>
        <authorList>
            <consortium name="The Dictyostelium discoideum Sequencing Consortium"/>
            <person name="Eichinger L."/>
            <person name="Pachebat J.A."/>
            <person name="Glockner G."/>
            <person name="Rajandream M.A."/>
            <person name="Sucgang R."/>
            <person name="Berriman M."/>
            <person name="Song J."/>
            <person name="Olsen R."/>
            <person name="Szafranski K."/>
            <person name="Xu Q."/>
            <person name="Tunggal B."/>
            <person name="Kummerfeld S."/>
            <person name="Madera M."/>
            <person name="Konfortov B.A."/>
            <person name="Rivero F."/>
            <person name="Bankier A.T."/>
            <person name="Lehmann R."/>
            <person name="Hamlin N."/>
            <person name="Davies R."/>
            <person name="Gaudet P."/>
            <person name="Fey P."/>
            <person name="Pilcher K."/>
            <person name="Chen G."/>
            <person name="Saunders D."/>
            <person name="Sodergren E."/>
            <person name="Davis P."/>
            <person name="Kerhornou A."/>
            <person name="Nie X."/>
            <person name="Hall N."/>
            <person name="Anjard C."/>
            <person name="Hemphill L."/>
            <person name="Bason N."/>
            <person name="Farbrother P."/>
            <person name="Desany B."/>
            <person name="Just E."/>
            <person name="Morio T."/>
            <person name="Rost R."/>
            <person name="Churcher C."/>
            <person name="Cooper J."/>
            <person name="Haydock S."/>
            <person name="van Driessche N."/>
            <person name="Cronin A."/>
            <person name="Goodhead I."/>
            <person name="Muzny D."/>
            <person name="Mourier T."/>
            <person name="Pain A."/>
            <person name="Lu M."/>
            <person name="Harper D."/>
            <person name="Lindsay R."/>
            <person name="Hauser H."/>
            <person name="James K."/>
            <person name="Quiles M."/>
            <person name="Madan Babu M."/>
            <person name="Saito T."/>
            <person name="Buchrieser C."/>
            <person name="Wardroper A."/>
            <person name="Felder M."/>
            <person name="Thangavelu M."/>
            <person name="Johnson D."/>
            <person name="Knights A."/>
            <person name="Loulseged H."/>
            <person name="Mungall K."/>
            <person name="Oliver K."/>
            <person name="Price C."/>
            <person name="Quail M.A."/>
            <person name="Urushihara H."/>
            <person name="Hernandez J."/>
            <person name="Rabbinowitsch E."/>
            <person name="Steffen D."/>
            <person name="Sanders M."/>
            <person name="Ma J."/>
            <person name="Kohara Y."/>
            <person name="Sharp S."/>
            <person name="Simmonds M."/>
            <person name="Spiegler S."/>
            <person name="Tivey A."/>
            <person name="Sugano S."/>
            <person name="White B."/>
            <person name="Walker D."/>
            <person name="Woodward J."/>
            <person name="Winckler T."/>
            <person name="Tanaka Y."/>
            <person name="Shaulsky G."/>
            <person name="Schleicher M."/>
            <person name="Weinstock G."/>
            <person name="Rosenthal A."/>
            <person name="Cox E.C."/>
            <person name="Chisholm R.L."/>
            <person name="Gibbs R."/>
            <person name="Loomis W.F."/>
            <person name="Platzer M."/>
            <person name="Kay R.R."/>
            <person name="Williams J."/>
            <person name="Dear P.H."/>
            <person name="Noegel A.A."/>
            <person name="Barrell B."/>
            <person name="Kuspa A."/>
        </authorList>
    </citation>
    <scope>NUCLEOTIDE SEQUENCE [LARGE SCALE GENOMIC DNA]</scope>
    <source>
        <strain evidence="1 2">AX4</strain>
    </source>
</reference>
<dbReference type="dictyBase" id="DDB_G0286679"/>
<dbReference type="HOGENOM" id="CLU_2517307_0_0_1"/>
<proteinExistence type="predicted"/>
<dbReference type="OMA" id="YINYHQE"/>
<dbReference type="PhylomeDB" id="Q54LE4"/>
<dbReference type="VEuPathDB" id="AmoebaDB:DDB_G0286679"/>
<gene>
    <name evidence="1" type="ORF">DDB_G0286679</name>
</gene>
<dbReference type="PaxDb" id="44689-DDB0187091"/>
<name>Q54LE4_DICDI</name>
<dbReference type="SMR" id="Q54LE4"/>
<dbReference type="eggNOG" id="ENOG502RIJX">
    <property type="taxonomic scope" value="Eukaryota"/>
</dbReference>
<dbReference type="Proteomes" id="UP000002195">
    <property type="component" value="Unassembled WGS sequence"/>
</dbReference>
<evidence type="ECO:0000313" key="2">
    <source>
        <dbReference type="Proteomes" id="UP000002195"/>
    </source>
</evidence>
<dbReference type="GO" id="GO:0000035">
    <property type="term" value="F:acyl binding"/>
    <property type="evidence" value="ECO:0000318"/>
    <property type="project" value="GO_Central"/>
</dbReference>
<dbReference type="EMBL" id="AAFI02000089">
    <property type="protein sequence ID" value="EAL64095.1"/>
    <property type="molecule type" value="Genomic_DNA"/>
</dbReference>
<dbReference type="FunCoup" id="Q54LE4">
    <property type="interactions" value="767"/>
</dbReference>
<dbReference type="GO" id="GO:0000036">
    <property type="term" value="F:acyl carrier activity"/>
    <property type="evidence" value="ECO:0000318"/>
    <property type="project" value="GO_Central"/>
</dbReference>
<accession>Q54LE4</accession>
<dbReference type="AlphaFoldDB" id="Q54LE4"/>
<protein>
    <recommendedName>
        <fullName evidence="3">Carrier domain-containing protein</fullName>
    </recommendedName>
</protein>
<dbReference type="STRING" id="44689.Q54LE4"/>
<comment type="caution">
    <text evidence="1">The sequence shown here is derived from an EMBL/GenBank/DDBJ whole genome shotgun (WGS) entry which is preliminary data.</text>
</comment>